<dbReference type="AlphaFoldDB" id="A0A5C3KE70"/>
<organism evidence="2 3">
    <name type="scientific">Coprinopsis marcescibilis</name>
    <name type="common">Agaric fungus</name>
    <name type="synonym">Psathyrella marcescibilis</name>
    <dbReference type="NCBI Taxonomy" id="230819"/>
    <lineage>
        <taxon>Eukaryota</taxon>
        <taxon>Fungi</taxon>
        <taxon>Dikarya</taxon>
        <taxon>Basidiomycota</taxon>
        <taxon>Agaricomycotina</taxon>
        <taxon>Agaricomycetes</taxon>
        <taxon>Agaricomycetidae</taxon>
        <taxon>Agaricales</taxon>
        <taxon>Agaricineae</taxon>
        <taxon>Psathyrellaceae</taxon>
        <taxon>Coprinopsis</taxon>
    </lineage>
</organism>
<gene>
    <name evidence="2" type="ORF">FA15DRAFT_262208</name>
</gene>
<dbReference type="EMBL" id="ML210414">
    <property type="protein sequence ID" value="TFK18294.1"/>
    <property type="molecule type" value="Genomic_DNA"/>
</dbReference>
<reference evidence="2 3" key="1">
    <citation type="journal article" date="2019" name="Nat. Ecol. Evol.">
        <title>Megaphylogeny resolves global patterns of mushroom evolution.</title>
        <authorList>
            <person name="Varga T."/>
            <person name="Krizsan K."/>
            <person name="Foldi C."/>
            <person name="Dima B."/>
            <person name="Sanchez-Garcia M."/>
            <person name="Sanchez-Ramirez S."/>
            <person name="Szollosi G.J."/>
            <person name="Szarkandi J.G."/>
            <person name="Papp V."/>
            <person name="Albert L."/>
            <person name="Andreopoulos W."/>
            <person name="Angelini C."/>
            <person name="Antonin V."/>
            <person name="Barry K.W."/>
            <person name="Bougher N.L."/>
            <person name="Buchanan P."/>
            <person name="Buyck B."/>
            <person name="Bense V."/>
            <person name="Catcheside P."/>
            <person name="Chovatia M."/>
            <person name="Cooper J."/>
            <person name="Damon W."/>
            <person name="Desjardin D."/>
            <person name="Finy P."/>
            <person name="Geml J."/>
            <person name="Haridas S."/>
            <person name="Hughes K."/>
            <person name="Justo A."/>
            <person name="Karasinski D."/>
            <person name="Kautmanova I."/>
            <person name="Kiss B."/>
            <person name="Kocsube S."/>
            <person name="Kotiranta H."/>
            <person name="LaButti K.M."/>
            <person name="Lechner B.E."/>
            <person name="Liimatainen K."/>
            <person name="Lipzen A."/>
            <person name="Lukacs Z."/>
            <person name="Mihaltcheva S."/>
            <person name="Morgado L.N."/>
            <person name="Niskanen T."/>
            <person name="Noordeloos M.E."/>
            <person name="Ohm R.A."/>
            <person name="Ortiz-Santana B."/>
            <person name="Ovrebo C."/>
            <person name="Racz N."/>
            <person name="Riley R."/>
            <person name="Savchenko A."/>
            <person name="Shiryaev A."/>
            <person name="Soop K."/>
            <person name="Spirin V."/>
            <person name="Szebenyi C."/>
            <person name="Tomsovsky M."/>
            <person name="Tulloss R.E."/>
            <person name="Uehling J."/>
            <person name="Grigoriev I.V."/>
            <person name="Vagvolgyi C."/>
            <person name="Papp T."/>
            <person name="Martin F.M."/>
            <person name="Miettinen O."/>
            <person name="Hibbett D.S."/>
            <person name="Nagy L.G."/>
        </authorList>
    </citation>
    <scope>NUCLEOTIDE SEQUENCE [LARGE SCALE GENOMIC DNA]</scope>
    <source>
        <strain evidence="2 3">CBS 121175</strain>
    </source>
</reference>
<sequence length="501" mass="56693">MPEEFYFRASQRPATVFCHSTTSGSELELSPLVVLSPCQSSNMSPHIDHIFDADTPPLSPATSSSSMESELPSRPPSSMPRSSTANHDMWLLPEDILRQIINVYLQSSPRTLKALALSCKSLAAHCRRFILQSIILKSPGPSTTASDAQRFASLLEQSPDITKFVRRLRIFTFPIQFQPAATDHDRLPLQTREEKALHRILVQKYKRLSNLELRNIDIVWTRMPQQLQLRFFSFLQRHSSRVRQLSLHLKSFPSTLFSYLHGSAECLSLCGEIVEVSPFPEYSRVQGSTTKRRRIAVIKTCHVPDSSLKLLAGECASESPIDIKRVEGLMFLSLRQFSEGYACLSQACTYLGYLDIGPVESWYGSVAIDLACLPYLEVLDITTDMNEVTVALDWLAESAQRRPLLRRKDDILQIRVCIYSKNQFYAMLSPDLSAQMHQTYWSQASRKQGRWPALRTLGITGYSRAISSSLGPSKSVPMQCLGSYQLGRHPRHGEVDLYHRH</sequence>
<feature type="region of interest" description="Disordered" evidence="1">
    <location>
        <begin position="50"/>
        <end position="85"/>
    </location>
</feature>
<protein>
    <submittedName>
        <fullName evidence="2">Uncharacterized protein</fullName>
    </submittedName>
</protein>
<evidence type="ECO:0000313" key="3">
    <source>
        <dbReference type="Proteomes" id="UP000307440"/>
    </source>
</evidence>
<keyword evidence="3" id="KW-1185">Reference proteome</keyword>
<evidence type="ECO:0000256" key="1">
    <source>
        <dbReference type="SAM" id="MobiDB-lite"/>
    </source>
</evidence>
<dbReference type="Proteomes" id="UP000307440">
    <property type="component" value="Unassembled WGS sequence"/>
</dbReference>
<feature type="compositionally biased region" description="Low complexity" evidence="1">
    <location>
        <begin position="60"/>
        <end position="72"/>
    </location>
</feature>
<evidence type="ECO:0000313" key="2">
    <source>
        <dbReference type="EMBL" id="TFK18294.1"/>
    </source>
</evidence>
<accession>A0A5C3KE70</accession>
<proteinExistence type="predicted"/>
<name>A0A5C3KE70_COPMA</name>